<keyword evidence="1" id="KW-0812">Transmembrane</keyword>
<evidence type="ECO:0000313" key="4">
    <source>
        <dbReference type="Proteomes" id="UP000638462"/>
    </source>
</evidence>
<evidence type="ECO:0000313" key="3">
    <source>
        <dbReference type="EMBL" id="GGF05489.1"/>
    </source>
</evidence>
<dbReference type="Proteomes" id="UP000638462">
    <property type="component" value="Unassembled WGS sequence"/>
</dbReference>
<name>A0ABQ1TYU1_9GAMM</name>
<evidence type="ECO:0000256" key="1">
    <source>
        <dbReference type="SAM" id="Phobius"/>
    </source>
</evidence>
<sequence>MSGTKKLGLVRTSPIIAKHFVPHMRALGNKVTFMQKIKVMALIFMTLISGLAKSSSRELSPEEEAYLDIEVLSQAVELYHSEFGSFPTNEQGLYLLSQEVFVSKNCPCKKEKLISKLPLDPWGRDYLYLVPGKNNPEGFDIWTNGKDGLPGGTGVNRGCGNWDDLKCGLKKQNGPLKIVFLLLIIGFGVGIPPYIFGVYLAYKKVNSIKKSLFGYHLGVFCYLIVAVLLAVIVPSTL</sequence>
<proteinExistence type="predicted"/>
<dbReference type="EMBL" id="BMIT01000015">
    <property type="protein sequence ID" value="GGF05489.1"/>
    <property type="molecule type" value="Genomic_DNA"/>
</dbReference>
<keyword evidence="1" id="KW-1133">Transmembrane helix</keyword>
<keyword evidence="4" id="KW-1185">Reference proteome</keyword>
<gene>
    <name evidence="3" type="ORF">GCM10008027_33020</name>
</gene>
<feature type="transmembrane region" description="Helical" evidence="1">
    <location>
        <begin position="178"/>
        <end position="201"/>
    </location>
</feature>
<feature type="transmembrane region" description="Helical" evidence="1">
    <location>
        <begin position="213"/>
        <end position="233"/>
    </location>
</feature>
<comment type="caution">
    <text evidence="3">The sequence shown here is derived from an EMBL/GenBank/DDBJ whole genome shotgun (WGS) entry which is preliminary data.</text>
</comment>
<dbReference type="Pfam" id="PF08334">
    <property type="entry name" value="T2SSG"/>
    <property type="match status" value="1"/>
</dbReference>
<dbReference type="InterPro" id="IPR013545">
    <property type="entry name" value="T2SS_protein-GspG_C"/>
</dbReference>
<reference evidence="4" key="1">
    <citation type="journal article" date="2019" name="Int. J. Syst. Evol. Microbiol.">
        <title>The Global Catalogue of Microorganisms (GCM) 10K type strain sequencing project: providing services to taxonomists for standard genome sequencing and annotation.</title>
        <authorList>
            <consortium name="The Broad Institute Genomics Platform"/>
            <consortium name="The Broad Institute Genome Sequencing Center for Infectious Disease"/>
            <person name="Wu L."/>
            <person name="Ma J."/>
        </authorList>
    </citation>
    <scope>NUCLEOTIDE SEQUENCE [LARGE SCALE GENOMIC DNA]</scope>
    <source>
        <strain evidence="4">CGMCC 1.15394</strain>
    </source>
</reference>
<accession>A0ABQ1TYU1</accession>
<dbReference type="InterPro" id="IPR045584">
    <property type="entry name" value="Pilin-like"/>
</dbReference>
<protein>
    <recommendedName>
        <fullName evidence="2">Type II secretion system protein GspG C-terminal domain-containing protein</fullName>
    </recommendedName>
</protein>
<dbReference type="SUPFAM" id="SSF54523">
    <property type="entry name" value="Pili subunits"/>
    <property type="match status" value="1"/>
</dbReference>
<evidence type="ECO:0000259" key="2">
    <source>
        <dbReference type="Pfam" id="PF08334"/>
    </source>
</evidence>
<dbReference type="RefSeq" id="WP_188730390.1">
    <property type="nucleotide sequence ID" value="NZ_BMIT01000015.1"/>
</dbReference>
<organism evidence="3 4">
    <name type="scientific">Pseudoalteromonas gelatinilytica</name>
    <dbReference type="NCBI Taxonomy" id="1703256"/>
    <lineage>
        <taxon>Bacteria</taxon>
        <taxon>Pseudomonadati</taxon>
        <taxon>Pseudomonadota</taxon>
        <taxon>Gammaproteobacteria</taxon>
        <taxon>Alteromonadales</taxon>
        <taxon>Pseudoalteromonadaceae</taxon>
        <taxon>Pseudoalteromonas</taxon>
    </lineage>
</organism>
<keyword evidence="1" id="KW-0472">Membrane</keyword>
<feature type="domain" description="Type II secretion system protein GspG C-terminal" evidence="2">
    <location>
        <begin position="61"/>
        <end position="162"/>
    </location>
</feature>
<dbReference type="Gene3D" id="3.30.700.10">
    <property type="entry name" value="Glycoprotein, Type 4 Pilin"/>
    <property type="match status" value="1"/>
</dbReference>